<dbReference type="AlphaFoldDB" id="A0A2L0HCC5"/>
<dbReference type="EMBL" id="CP024309">
    <property type="protein sequence ID" value="AUX79150.1"/>
    <property type="molecule type" value="Genomic_DNA"/>
</dbReference>
<gene>
    <name evidence="1" type="ORF">NXT3_PB00499</name>
</gene>
<accession>A0A2L0HCC5</accession>
<evidence type="ECO:0000313" key="2">
    <source>
        <dbReference type="Proteomes" id="UP000239340"/>
    </source>
</evidence>
<protein>
    <submittedName>
        <fullName evidence="1">Uncharacterized protein</fullName>
    </submittedName>
</protein>
<organism evidence="1 2">
    <name type="scientific">Rhizobium fredii</name>
    <name type="common">Sinorhizobium fredii</name>
    <dbReference type="NCBI Taxonomy" id="380"/>
    <lineage>
        <taxon>Bacteria</taxon>
        <taxon>Pseudomonadati</taxon>
        <taxon>Pseudomonadota</taxon>
        <taxon>Alphaproteobacteria</taxon>
        <taxon>Hyphomicrobiales</taxon>
        <taxon>Rhizobiaceae</taxon>
        <taxon>Sinorhizobium/Ensifer group</taxon>
        <taxon>Sinorhizobium</taxon>
    </lineage>
</organism>
<evidence type="ECO:0000313" key="1">
    <source>
        <dbReference type="EMBL" id="AUX79150.1"/>
    </source>
</evidence>
<dbReference type="Proteomes" id="UP000239340">
    <property type="component" value="Plasmid pSfreNXT3b"/>
</dbReference>
<keyword evidence="1" id="KW-0614">Plasmid</keyword>
<proteinExistence type="predicted"/>
<sequence>MPKIHARSRSGMDWTKNGCRNERLAWYTRYDLPYTLIKRFFKASGEAFNTAKTNEEIKATGMHTSSV</sequence>
<name>A0A2L0HCC5_RHIFR</name>
<geneLocation type="plasmid" evidence="2">
    <name>psfrenxt3b</name>
</geneLocation>
<reference evidence="1 2" key="1">
    <citation type="submission" date="2017-10" db="EMBL/GenBank/DDBJ databases">
        <title>Analysis of the genome sequences of Rhizobium populations associated to common bean (phaseolus vulgaris).</title>
        <authorList>
            <person name="Bustos P."/>
            <person name="Santamaria R.I."/>
            <person name="Miranda-Sanchez F."/>
            <person name="Perez-Carrascal O."/>
            <person name="Juarez S."/>
            <person name="Lozano L."/>
            <person name="Martinez-Flores I."/>
            <person name="Vinuesa P."/>
            <person name="Martinez-Romero E."/>
            <person name="Cevallos M.A."/>
            <person name="Romero D."/>
            <person name="Davila G."/>
            <person name="Gonzalez V."/>
        </authorList>
    </citation>
    <scope>NUCLEOTIDE SEQUENCE [LARGE SCALE GENOMIC DNA]</scope>
    <source>
        <strain evidence="1 2">NXT3</strain>
        <plasmid evidence="2">Plasmid psfrenxt3b</plasmid>
    </source>
</reference>